<accession>A0AA40BWQ7</accession>
<dbReference type="EMBL" id="JAULSU010000005">
    <property type="protein sequence ID" value="KAK0616429.1"/>
    <property type="molecule type" value="Genomic_DNA"/>
</dbReference>
<sequence>MVGSISAATIEDEREPLKFSDEFGRKFSFPFNACRTWEQMQASVKRVFVGLQVIGPLVQDGLFDILDPNGDIVGPDDWDSIVR</sequence>
<organism evidence="2 3">
    <name type="scientific">Immersiella caudata</name>
    <dbReference type="NCBI Taxonomy" id="314043"/>
    <lineage>
        <taxon>Eukaryota</taxon>
        <taxon>Fungi</taxon>
        <taxon>Dikarya</taxon>
        <taxon>Ascomycota</taxon>
        <taxon>Pezizomycotina</taxon>
        <taxon>Sordariomycetes</taxon>
        <taxon>Sordariomycetidae</taxon>
        <taxon>Sordariales</taxon>
        <taxon>Lasiosphaeriaceae</taxon>
        <taxon>Immersiella</taxon>
    </lineage>
</organism>
<protein>
    <recommendedName>
        <fullName evidence="1">Ubiquitin-like domain-containing protein</fullName>
    </recommendedName>
</protein>
<proteinExistence type="predicted"/>
<dbReference type="InterPro" id="IPR054464">
    <property type="entry name" value="ULD_fung"/>
</dbReference>
<evidence type="ECO:0000313" key="3">
    <source>
        <dbReference type="Proteomes" id="UP001175000"/>
    </source>
</evidence>
<gene>
    <name evidence="2" type="ORF">B0T14DRAFT_435367</name>
</gene>
<comment type="caution">
    <text evidence="2">The sequence shown here is derived from an EMBL/GenBank/DDBJ whole genome shotgun (WGS) entry which is preliminary data.</text>
</comment>
<feature type="domain" description="Ubiquitin-like" evidence="1">
    <location>
        <begin position="13"/>
        <end position="83"/>
    </location>
</feature>
<reference evidence="2" key="1">
    <citation type="submission" date="2023-06" db="EMBL/GenBank/DDBJ databases">
        <title>Genome-scale phylogeny and comparative genomics of the fungal order Sordariales.</title>
        <authorList>
            <consortium name="Lawrence Berkeley National Laboratory"/>
            <person name="Hensen N."/>
            <person name="Bonometti L."/>
            <person name="Westerberg I."/>
            <person name="Brannstrom I.O."/>
            <person name="Guillou S."/>
            <person name="Cros-Aarteil S."/>
            <person name="Calhoun S."/>
            <person name="Haridas S."/>
            <person name="Kuo A."/>
            <person name="Mondo S."/>
            <person name="Pangilinan J."/>
            <person name="Riley R."/>
            <person name="Labutti K."/>
            <person name="Andreopoulos B."/>
            <person name="Lipzen A."/>
            <person name="Chen C."/>
            <person name="Yanf M."/>
            <person name="Daum C."/>
            <person name="Ng V."/>
            <person name="Clum A."/>
            <person name="Steindorff A."/>
            <person name="Ohm R."/>
            <person name="Martin F."/>
            <person name="Silar P."/>
            <person name="Natvig D."/>
            <person name="Lalanne C."/>
            <person name="Gautier V."/>
            <person name="Ament-Velasquez S.L."/>
            <person name="Kruys A."/>
            <person name="Hutchinson M.I."/>
            <person name="Powell A.J."/>
            <person name="Barry K."/>
            <person name="Miller A.N."/>
            <person name="Grigoriev I.V."/>
            <person name="Debuchy R."/>
            <person name="Gladieux P."/>
            <person name="Thoren M.H."/>
            <person name="Johannesson H."/>
        </authorList>
    </citation>
    <scope>NUCLEOTIDE SEQUENCE</scope>
    <source>
        <strain evidence="2">CBS 606.72</strain>
    </source>
</reference>
<dbReference type="AlphaFoldDB" id="A0AA40BWQ7"/>
<evidence type="ECO:0000259" key="1">
    <source>
        <dbReference type="Pfam" id="PF22893"/>
    </source>
</evidence>
<evidence type="ECO:0000313" key="2">
    <source>
        <dbReference type="EMBL" id="KAK0616429.1"/>
    </source>
</evidence>
<dbReference type="Pfam" id="PF22893">
    <property type="entry name" value="ULD_2"/>
    <property type="match status" value="1"/>
</dbReference>
<name>A0AA40BWQ7_9PEZI</name>
<dbReference type="Proteomes" id="UP001175000">
    <property type="component" value="Unassembled WGS sequence"/>
</dbReference>
<feature type="non-terminal residue" evidence="2">
    <location>
        <position position="83"/>
    </location>
</feature>
<keyword evidence="3" id="KW-1185">Reference proteome</keyword>